<feature type="transmembrane region" description="Helical" evidence="1">
    <location>
        <begin position="35"/>
        <end position="58"/>
    </location>
</feature>
<gene>
    <name evidence="2" type="ORF">METZ01_LOCUS447935</name>
</gene>
<name>A0A382ZHY5_9ZZZZ</name>
<organism evidence="2">
    <name type="scientific">marine metagenome</name>
    <dbReference type="NCBI Taxonomy" id="408172"/>
    <lineage>
        <taxon>unclassified sequences</taxon>
        <taxon>metagenomes</taxon>
        <taxon>ecological metagenomes</taxon>
    </lineage>
</organism>
<keyword evidence="1" id="KW-0472">Membrane</keyword>
<proteinExistence type="predicted"/>
<evidence type="ECO:0000313" key="2">
    <source>
        <dbReference type="EMBL" id="SVD95081.1"/>
    </source>
</evidence>
<protein>
    <submittedName>
        <fullName evidence="2">Uncharacterized protein</fullName>
    </submittedName>
</protein>
<accession>A0A382ZHY5</accession>
<evidence type="ECO:0000256" key="1">
    <source>
        <dbReference type="SAM" id="Phobius"/>
    </source>
</evidence>
<sequence>MTQDRENEDVALQLHNISLQLANTQRKLQSINKSILKVSSAIWYVFLLIPVAIFYLIITID</sequence>
<keyword evidence="1" id="KW-1133">Transmembrane helix</keyword>
<dbReference type="EMBL" id="UINC01184047">
    <property type="protein sequence ID" value="SVD95081.1"/>
    <property type="molecule type" value="Genomic_DNA"/>
</dbReference>
<dbReference type="AlphaFoldDB" id="A0A382ZHY5"/>
<reference evidence="2" key="1">
    <citation type="submission" date="2018-05" db="EMBL/GenBank/DDBJ databases">
        <authorList>
            <person name="Lanie J.A."/>
            <person name="Ng W.-L."/>
            <person name="Kazmierczak K.M."/>
            <person name="Andrzejewski T.M."/>
            <person name="Davidsen T.M."/>
            <person name="Wayne K.J."/>
            <person name="Tettelin H."/>
            <person name="Glass J.I."/>
            <person name="Rusch D."/>
            <person name="Podicherti R."/>
            <person name="Tsui H.-C.T."/>
            <person name="Winkler M.E."/>
        </authorList>
    </citation>
    <scope>NUCLEOTIDE SEQUENCE</scope>
</reference>
<keyword evidence="1" id="KW-0812">Transmembrane</keyword>